<evidence type="ECO:0000256" key="5">
    <source>
        <dbReference type="ARBA" id="ARBA00022989"/>
    </source>
</evidence>
<keyword evidence="13" id="KW-1185">Reference proteome</keyword>
<sequence>MTEEQQTLAALHALGALLPEEAQAFEQAMAANAELRREFDELAQTAADFGRLVTPVAPPDSIKSRIFEEITKPTNTDEPDNEGGSDDPPFTSAAWSILSWGLAAAFAVTTSWLWSERDRLQKDVNNIATNEAKAREQLEGITNELAKWKQKTALAKMEIATLQSTVTEFQEGVAVVVWNAEKQEGILKLEKMPPVQANKDYQLWVVDPKKKDPVDAGVVRLDANGFAKIEFKPIDIISEATKFALSIEREGGVPKGEGPIVLIGP</sequence>
<keyword evidence="9" id="KW-0175">Coiled coil</keyword>
<name>A0A5R8K774_9BACT</name>
<evidence type="ECO:0000256" key="8">
    <source>
        <dbReference type="ARBA" id="ARBA00030803"/>
    </source>
</evidence>
<gene>
    <name evidence="12" type="ORF">FEM03_23705</name>
</gene>
<keyword evidence="3" id="KW-1003">Cell membrane</keyword>
<dbReference type="GO" id="GO:0005886">
    <property type="term" value="C:plasma membrane"/>
    <property type="evidence" value="ECO:0007669"/>
    <property type="project" value="UniProtKB-SubCell"/>
</dbReference>
<keyword evidence="4" id="KW-0812">Transmembrane</keyword>
<keyword evidence="5" id="KW-1133">Transmembrane helix</keyword>
<reference evidence="12 13" key="1">
    <citation type="submission" date="2019-05" db="EMBL/GenBank/DDBJ databases">
        <title>Verrucobacter flavum gen. nov., sp. nov. a new member of the family Verrucomicrobiaceae.</title>
        <authorList>
            <person name="Szuroczki S."/>
            <person name="Abbaszade G."/>
            <person name="Szabo A."/>
            <person name="Felfoldi T."/>
            <person name="Schumann P."/>
            <person name="Boka K."/>
            <person name="Keki Z."/>
            <person name="Toumi M."/>
            <person name="Toth E."/>
        </authorList>
    </citation>
    <scope>NUCLEOTIDE SEQUENCE [LARGE SCALE GENOMIC DNA]</scope>
    <source>
        <strain evidence="12 13">MG-N-17</strain>
    </source>
</reference>
<evidence type="ECO:0000256" key="9">
    <source>
        <dbReference type="SAM" id="Coils"/>
    </source>
</evidence>
<comment type="caution">
    <text evidence="12">The sequence shown here is derived from an EMBL/GenBank/DDBJ whole genome shotgun (WGS) entry which is preliminary data.</text>
</comment>
<feature type="region of interest" description="Disordered" evidence="10">
    <location>
        <begin position="63"/>
        <end position="90"/>
    </location>
</feature>
<evidence type="ECO:0000256" key="6">
    <source>
        <dbReference type="ARBA" id="ARBA00023136"/>
    </source>
</evidence>
<evidence type="ECO:0000256" key="1">
    <source>
        <dbReference type="ARBA" id="ARBA00004167"/>
    </source>
</evidence>
<evidence type="ECO:0000313" key="13">
    <source>
        <dbReference type="Proteomes" id="UP000306196"/>
    </source>
</evidence>
<dbReference type="InterPro" id="IPR041916">
    <property type="entry name" value="Anti_sigma_zinc_sf"/>
</dbReference>
<dbReference type="Gene3D" id="1.10.10.1320">
    <property type="entry name" value="Anti-sigma factor, zinc-finger domain"/>
    <property type="match status" value="1"/>
</dbReference>
<evidence type="ECO:0000259" key="11">
    <source>
        <dbReference type="Pfam" id="PF10099"/>
    </source>
</evidence>
<organism evidence="12 13">
    <name type="scientific">Phragmitibacter flavus</name>
    <dbReference type="NCBI Taxonomy" id="2576071"/>
    <lineage>
        <taxon>Bacteria</taxon>
        <taxon>Pseudomonadati</taxon>
        <taxon>Verrucomicrobiota</taxon>
        <taxon>Verrucomicrobiia</taxon>
        <taxon>Verrucomicrobiales</taxon>
        <taxon>Verrucomicrobiaceae</taxon>
        <taxon>Phragmitibacter</taxon>
    </lineage>
</organism>
<dbReference type="GO" id="GO:0006417">
    <property type="term" value="P:regulation of translation"/>
    <property type="evidence" value="ECO:0007669"/>
    <property type="project" value="TreeGrafter"/>
</dbReference>
<evidence type="ECO:0000256" key="10">
    <source>
        <dbReference type="SAM" id="MobiDB-lite"/>
    </source>
</evidence>
<accession>A0A5R8K774</accession>
<dbReference type="AlphaFoldDB" id="A0A5R8K774"/>
<dbReference type="InterPro" id="IPR051474">
    <property type="entry name" value="Anti-sigma-K/W_factor"/>
</dbReference>
<keyword evidence="6" id="KW-0472">Membrane</keyword>
<evidence type="ECO:0000256" key="2">
    <source>
        <dbReference type="ARBA" id="ARBA00004236"/>
    </source>
</evidence>
<feature type="coiled-coil region" evidence="9">
    <location>
        <begin position="117"/>
        <end position="151"/>
    </location>
</feature>
<dbReference type="Pfam" id="PF10099">
    <property type="entry name" value="RskA_C"/>
    <property type="match status" value="1"/>
</dbReference>
<dbReference type="InterPro" id="IPR018764">
    <property type="entry name" value="RskA_C"/>
</dbReference>
<protein>
    <recommendedName>
        <fullName evidence="8">Regulator of SigK</fullName>
    </recommendedName>
    <alternativeName>
        <fullName evidence="7">Sigma-K anti-sigma factor RskA</fullName>
    </alternativeName>
</protein>
<dbReference type="GO" id="GO:0016989">
    <property type="term" value="F:sigma factor antagonist activity"/>
    <property type="evidence" value="ECO:0007669"/>
    <property type="project" value="TreeGrafter"/>
</dbReference>
<dbReference type="EMBL" id="VAUV01000030">
    <property type="protein sequence ID" value="TLD68217.1"/>
    <property type="molecule type" value="Genomic_DNA"/>
</dbReference>
<dbReference type="RefSeq" id="WP_138088851.1">
    <property type="nucleotide sequence ID" value="NZ_VAUV01000030.1"/>
</dbReference>
<dbReference type="PANTHER" id="PTHR37461">
    <property type="entry name" value="ANTI-SIGMA-K FACTOR RSKA"/>
    <property type="match status" value="1"/>
</dbReference>
<dbReference type="Proteomes" id="UP000306196">
    <property type="component" value="Unassembled WGS sequence"/>
</dbReference>
<dbReference type="OrthoDB" id="190230at2"/>
<feature type="domain" description="Anti-sigma K factor RskA C-terminal" evidence="11">
    <location>
        <begin position="102"/>
        <end position="259"/>
    </location>
</feature>
<evidence type="ECO:0000256" key="4">
    <source>
        <dbReference type="ARBA" id="ARBA00022692"/>
    </source>
</evidence>
<proteinExistence type="predicted"/>
<evidence type="ECO:0000256" key="3">
    <source>
        <dbReference type="ARBA" id="ARBA00022475"/>
    </source>
</evidence>
<evidence type="ECO:0000256" key="7">
    <source>
        <dbReference type="ARBA" id="ARBA00029829"/>
    </source>
</evidence>
<evidence type="ECO:0000313" key="12">
    <source>
        <dbReference type="EMBL" id="TLD68217.1"/>
    </source>
</evidence>
<comment type="subcellular location">
    <subcellularLocation>
        <location evidence="2">Cell membrane</location>
    </subcellularLocation>
    <subcellularLocation>
        <location evidence="1">Membrane</location>
        <topology evidence="1">Single-pass membrane protein</topology>
    </subcellularLocation>
</comment>
<dbReference type="PANTHER" id="PTHR37461:SF1">
    <property type="entry name" value="ANTI-SIGMA-K FACTOR RSKA"/>
    <property type="match status" value="1"/>
</dbReference>